<dbReference type="Pfam" id="PF00002">
    <property type="entry name" value="7tm_2"/>
    <property type="match status" value="1"/>
</dbReference>
<evidence type="ECO:0000256" key="2">
    <source>
        <dbReference type="ARBA" id="ARBA00022692"/>
    </source>
</evidence>
<protein>
    <recommendedName>
        <fullName evidence="7">G-protein coupled receptors family 2 profile 2 domain-containing protein</fullName>
    </recommendedName>
</protein>
<dbReference type="GO" id="GO:0007189">
    <property type="term" value="P:adenylate cyclase-activating G protein-coupled receptor signaling pathway"/>
    <property type="evidence" value="ECO:0007669"/>
    <property type="project" value="TreeGrafter"/>
</dbReference>
<evidence type="ECO:0000256" key="6">
    <source>
        <dbReference type="SAM" id="SignalP"/>
    </source>
</evidence>
<feature type="transmembrane region" description="Helical" evidence="5">
    <location>
        <begin position="559"/>
        <end position="582"/>
    </location>
</feature>
<dbReference type="PROSITE" id="PS00650">
    <property type="entry name" value="G_PROTEIN_RECEP_F2_2"/>
    <property type="match status" value="1"/>
</dbReference>
<dbReference type="PRINTS" id="PR00249">
    <property type="entry name" value="GPCRSECRETIN"/>
</dbReference>
<dbReference type="EMBL" id="JAPFRF010000016">
    <property type="protein sequence ID" value="KAJ7309720.1"/>
    <property type="molecule type" value="Genomic_DNA"/>
</dbReference>
<dbReference type="GO" id="GO:0004930">
    <property type="term" value="F:G protein-coupled receptor activity"/>
    <property type="evidence" value="ECO:0007669"/>
    <property type="project" value="InterPro"/>
</dbReference>
<feature type="chain" id="PRO_5040491624" description="G-protein coupled receptors family 2 profile 2 domain-containing protein" evidence="6">
    <location>
        <begin position="22"/>
        <end position="883"/>
    </location>
</feature>
<dbReference type="Gene3D" id="2.60.120.200">
    <property type="match status" value="1"/>
</dbReference>
<dbReference type="InterPro" id="IPR013320">
    <property type="entry name" value="ConA-like_dom_sf"/>
</dbReference>
<dbReference type="GO" id="GO:0007166">
    <property type="term" value="P:cell surface receptor signaling pathway"/>
    <property type="evidence" value="ECO:0007669"/>
    <property type="project" value="InterPro"/>
</dbReference>
<dbReference type="InterPro" id="IPR017981">
    <property type="entry name" value="GPCR_2-like_7TM"/>
</dbReference>
<dbReference type="PROSITE" id="PS50261">
    <property type="entry name" value="G_PROTEIN_RECEP_F2_4"/>
    <property type="match status" value="1"/>
</dbReference>
<keyword evidence="3 5" id="KW-1133">Transmembrane helix</keyword>
<feature type="domain" description="G-protein coupled receptors family 2 profile 2" evidence="7">
    <location>
        <begin position="556"/>
        <end position="800"/>
    </location>
</feature>
<proteinExistence type="predicted"/>
<evidence type="ECO:0000256" key="5">
    <source>
        <dbReference type="SAM" id="Phobius"/>
    </source>
</evidence>
<feature type="signal peptide" evidence="6">
    <location>
        <begin position="1"/>
        <end position="21"/>
    </location>
</feature>
<evidence type="ECO:0000313" key="8">
    <source>
        <dbReference type="EMBL" id="KAJ7309720.1"/>
    </source>
</evidence>
<evidence type="ECO:0000256" key="3">
    <source>
        <dbReference type="ARBA" id="ARBA00022989"/>
    </source>
</evidence>
<evidence type="ECO:0000259" key="7">
    <source>
        <dbReference type="PROSITE" id="PS50261"/>
    </source>
</evidence>
<evidence type="ECO:0000256" key="4">
    <source>
        <dbReference type="ARBA" id="ARBA00023136"/>
    </source>
</evidence>
<organism evidence="8 9">
    <name type="scientific">Phrynocephalus forsythii</name>
    <dbReference type="NCBI Taxonomy" id="171643"/>
    <lineage>
        <taxon>Eukaryota</taxon>
        <taxon>Metazoa</taxon>
        <taxon>Chordata</taxon>
        <taxon>Craniata</taxon>
        <taxon>Vertebrata</taxon>
        <taxon>Euteleostomi</taxon>
        <taxon>Lepidosauria</taxon>
        <taxon>Squamata</taxon>
        <taxon>Bifurcata</taxon>
        <taxon>Unidentata</taxon>
        <taxon>Episquamata</taxon>
        <taxon>Toxicofera</taxon>
        <taxon>Iguania</taxon>
        <taxon>Acrodonta</taxon>
        <taxon>Agamidae</taxon>
        <taxon>Agaminae</taxon>
        <taxon>Phrynocephalus</taxon>
    </lineage>
</organism>
<gene>
    <name evidence="8" type="ORF">JRQ81_007782</name>
</gene>
<accession>A0A9Q0XC68</accession>
<dbReference type="AlphaFoldDB" id="A0A9Q0XC68"/>
<keyword evidence="6" id="KW-0732">Signal</keyword>
<dbReference type="SUPFAM" id="SSF49899">
    <property type="entry name" value="Concanavalin A-like lectins/glucanases"/>
    <property type="match status" value="1"/>
</dbReference>
<feature type="transmembrane region" description="Helical" evidence="5">
    <location>
        <begin position="594"/>
        <end position="612"/>
    </location>
</feature>
<reference evidence="8" key="1">
    <citation type="journal article" date="2023" name="DNA Res.">
        <title>Chromosome-level genome assembly of Phrynocephalus forsythii using third-generation DNA sequencing and Hi-C analysis.</title>
        <authorList>
            <person name="Qi Y."/>
            <person name="Zhao W."/>
            <person name="Zhao Y."/>
            <person name="Niu C."/>
            <person name="Cao S."/>
            <person name="Zhang Y."/>
        </authorList>
    </citation>
    <scope>NUCLEOTIDE SEQUENCE</scope>
    <source>
        <tissue evidence="8">Muscle</tissue>
    </source>
</reference>
<comment type="subcellular location">
    <subcellularLocation>
        <location evidence="1">Membrane</location>
        <topology evidence="1">Multi-pass membrane protein</topology>
    </subcellularLocation>
</comment>
<dbReference type="GO" id="GO:0005886">
    <property type="term" value="C:plasma membrane"/>
    <property type="evidence" value="ECO:0007669"/>
    <property type="project" value="TreeGrafter"/>
</dbReference>
<feature type="transmembrane region" description="Helical" evidence="5">
    <location>
        <begin position="663"/>
        <end position="683"/>
    </location>
</feature>
<dbReference type="Pfam" id="PF13385">
    <property type="entry name" value="Laminin_G_3"/>
    <property type="match status" value="1"/>
</dbReference>
<sequence>MENRLSLWGPLSLLTLFQVYGNHTWLPKHPAIRLHNFTVLSSHNSTFVYTNDSAYSNFSATVDLVEGIVNKGICIPEARGVTFLLFGSYQNSCIINPEYCEPDGVTFSFFWKSQEQQTKPPPAYGDQVLSSGFKVYFSKSKGAVELFNRQISKKWEASFIPPGLHWTHVLFTWKSEDGLKVYVNGTLNTTDPNGTVFYSYDDSNANMLMGSDGDQATRYVNGVFDEFIIWERVLTPKEIEQYFTAAVGDQALLSSTTPWGQQASSTFPVFSGNAFESIIKNLTDVRGHFYHLDATLEYLANISRALPSNSLTAEVAFNLTEAFFQMLESLLHLPGSVEASEKVSIGGSLVETIDSVMFHVARSLGGSPSMITVAGTSSTADYSLVKIPPQVVDAPNYRFPLLGQSYISIPGEAFQYKAWITIVGLLYRTMHQMTTLFVCSFFIRIPELAACKGCLTWAASFLISLKVEPPPALSQNLSGSPLITIHLRHKLVSYEKSLIQQDVSREGPVYSLDLEYGEKSFFSDPPLEKQKGQKVIAFFFCSCLAAQVTAGHKVALSSISYIGCSLSVFCLSITLITFGILSSVSTIRNQRYHIHANLSFALLVAQLLLLISFQFNPGTVPCKILAILLHFFFLSAFTWMLVEGFHLYSMVIKVFGSEESKHAYYYAVGWGCPLMICVISVSAAVENYGEEENCWLSLTNGAIWAFVAPALFVIVVNFCILIAVTRVISRISGENYKVHGDANAFKLTAKAVAVLLPILGSSWIFGILAVNIHGLVFQYMFAMFNSLQGFFIFLFHCLLNSEVRAAFKHKTKVWSLTSSSIRNIHVKPFNSDIPLQIRLRDNGTRAQGWVGYRLPLGRAGGGVEVSLPCSLLPTVSSLALGNE</sequence>
<dbReference type="Gene3D" id="1.20.1070.10">
    <property type="entry name" value="Rhodopsin 7-helix transmembrane proteins"/>
    <property type="match status" value="1"/>
</dbReference>
<dbReference type="FunFam" id="1.20.1070.10:FF:000073">
    <property type="entry name" value="Adhesion G-protein coupled receptor D1"/>
    <property type="match status" value="1"/>
</dbReference>
<feature type="transmembrane region" description="Helical" evidence="5">
    <location>
        <begin position="703"/>
        <end position="728"/>
    </location>
</feature>
<dbReference type="PANTHER" id="PTHR12011">
    <property type="entry name" value="ADHESION G-PROTEIN COUPLED RECEPTOR"/>
    <property type="match status" value="1"/>
</dbReference>
<dbReference type="InterPro" id="IPR000832">
    <property type="entry name" value="GPCR_2_secretin-like"/>
</dbReference>
<name>A0A9Q0XC68_9SAUR</name>
<evidence type="ECO:0000313" key="9">
    <source>
        <dbReference type="Proteomes" id="UP001142489"/>
    </source>
</evidence>
<dbReference type="Proteomes" id="UP001142489">
    <property type="component" value="Unassembled WGS sequence"/>
</dbReference>
<feature type="transmembrane region" description="Helical" evidence="5">
    <location>
        <begin position="776"/>
        <end position="799"/>
    </location>
</feature>
<keyword evidence="4 5" id="KW-0472">Membrane</keyword>
<keyword evidence="9" id="KW-1185">Reference proteome</keyword>
<dbReference type="PANTHER" id="PTHR12011:SF216">
    <property type="entry name" value="ADHESION G-PROTEIN COUPLED RECEPTOR D1"/>
    <property type="match status" value="1"/>
</dbReference>
<feature type="transmembrane region" description="Helical" evidence="5">
    <location>
        <begin position="624"/>
        <end position="642"/>
    </location>
</feature>
<dbReference type="InterPro" id="IPR017983">
    <property type="entry name" value="GPCR_2_secretin-like_CS"/>
</dbReference>
<dbReference type="OrthoDB" id="347083at2759"/>
<feature type="transmembrane region" description="Helical" evidence="5">
    <location>
        <begin position="749"/>
        <end position="770"/>
    </location>
</feature>
<keyword evidence="2 5" id="KW-0812">Transmembrane</keyword>
<evidence type="ECO:0000256" key="1">
    <source>
        <dbReference type="ARBA" id="ARBA00004141"/>
    </source>
</evidence>
<comment type="caution">
    <text evidence="8">The sequence shown here is derived from an EMBL/GenBank/DDBJ whole genome shotgun (WGS) entry which is preliminary data.</text>
</comment>